<keyword evidence="3" id="KW-0238">DNA-binding</keyword>
<feature type="region of interest" description="Disordered" evidence="7">
    <location>
        <begin position="186"/>
        <end position="216"/>
    </location>
</feature>
<dbReference type="Proteomes" id="UP000504607">
    <property type="component" value="Chromosome 1"/>
</dbReference>
<gene>
    <name evidence="10" type="primary">LOC105039486</name>
</gene>
<dbReference type="GO" id="GO:0005634">
    <property type="term" value="C:nucleus"/>
    <property type="evidence" value="ECO:0007669"/>
    <property type="project" value="UniProtKB-SubCell"/>
</dbReference>
<dbReference type="PROSITE" id="PS50811">
    <property type="entry name" value="WRKY"/>
    <property type="match status" value="1"/>
</dbReference>
<dbReference type="Pfam" id="PF03106">
    <property type="entry name" value="WRKY"/>
    <property type="match status" value="1"/>
</dbReference>
<dbReference type="KEGG" id="egu:105039486"/>
<proteinExistence type="inferred from homology"/>
<evidence type="ECO:0000256" key="1">
    <source>
        <dbReference type="ARBA" id="ARBA00004123"/>
    </source>
</evidence>
<dbReference type="SUPFAM" id="SSF118290">
    <property type="entry name" value="WRKY DNA-binding domain"/>
    <property type="match status" value="1"/>
</dbReference>
<dbReference type="InterPro" id="IPR036576">
    <property type="entry name" value="WRKY_dom_sf"/>
</dbReference>
<dbReference type="InterPro" id="IPR044810">
    <property type="entry name" value="WRKY_plant"/>
</dbReference>
<dbReference type="FunFam" id="2.20.25.80:FF:000009">
    <property type="entry name" value="WRKY transcription factor 53"/>
    <property type="match status" value="1"/>
</dbReference>
<dbReference type="OrthoDB" id="1888929at2759"/>
<evidence type="ECO:0000256" key="5">
    <source>
        <dbReference type="ARBA" id="ARBA00023242"/>
    </source>
</evidence>
<dbReference type="FunCoup" id="A0A6I9QRZ6">
    <property type="interactions" value="2547"/>
</dbReference>
<dbReference type="GeneID" id="105039486"/>
<sequence length="356" mass="39486">MENGTGSNQSLLVTELTQLQELARQLEVHLNQPGPNEFCKSLAAKMLSSIDKSICMAKISDSEGQQQQLAGTDSPHSATESPHSENSNQAFRDYDRKEMSKKRKTLPKWTSHIKVCPGEGVEGPLDDGYSWRKYGQKEILGAKHPRGYYRCTHRNTQGCPATKQVQRSDENPLVFDVTYHGSHTCLQRSQAVPRSASREQELKQNKPNSQEHSQQQDHNLLLTFQRGLKVITQGLDSEAQDQKSLSFSFPSTPVSAVKAENHIFSCPPTLDSGFMGSFSSSFLSQTTSESNYFSVSPCSMSNYGGGLNLQTAESDLTEIMSAATSATNSPLMDMDFMLEPLEFDPKFQLDVSSFFS</sequence>
<evidence type="ECO:0000256" key="4">
    <source>
        <dbReference type="ARBA" id="ARBA00023163"/>
    </source>
</evidence>
<keyword evidence="9" id="KW-1185">Reference proteome</keyword>
<keyword evidence="4" id="KW-0804">Transcription</keyword>
<comment type="similarity">
    <text evidence="6">Belongs to the WRKY group III family.</text>
</comment>
<name>A0A6I9QRZ6_ELAGV</name>
<evidence type="ECO:0000313" key="10">
    <source>
        <dbReference type="RefSeq" id="XP_010913954.1"/>
    </source>
</evidence>
<comment type="subcellular location">
    <subcellularLocation>
        <location evidence="1">Nucleus</location>
    </subcellularLocation>
</comment>
<dbReference type="InParanoid" id="A0A6I9QRZ6"/>
<keyword evidence="2" id="KW-0805">Transcription regulation</keyword>
<organism evidence="9 10">
    <name type="scientific">Elaeis guineensis var. tenera</name>
    <name type="common">Oil palm</name>
    <dbReference type="NCBI Taxonomy" id="51953"/>
    <lineage>
        <taxon>Eukaryota</taxon>
        <taxon>Viridiplantae</taxon>
        <taxon>Streptophyta</taxon>
        <taxon>Embryophyta</taxon>
        <taxon>Tracheophyta</taxon>
        <taxon>Spermatophyta</taxon>
        <taxon>Magnoliopsida</taxon>
        <taxon>Liliopsida</taxon>
        <taxon>Arecaceae</taxon>
        <taxon>Arecoideae</taxon>
        <taxon>Cocoseae</taxon>
        <taxon>Elaeidinae</taxon>
        <taxon>Elaeis</taxon>
    </lineage>
</organism>
<dbReference type="PANTHER" id="PTHR32096">
    <property type="entry name" value="WRKY TRANSCRIPTION FACTOR 30-RELATED-RELATED"/>
    <property type="match status" value="1"/>
</dbReference>
<keyword evidence="5" id="KW-0539">Nucleus</keyword>
<dbReference type="RefSeq" id="XP_010913954.1">
    <property type="nucleotide sequence ID" value="XM_010915652.3"/>
</dbReference>
<dbReference type="GO" id="GO:0042542">
    <property type="term" value="P:response to hydrogen peroxide"/>
    <property type="evidence" value="ECO:0007669"/>
    <property type="project" value="UniProtKB-ARBA"/>
</dbReference>
<dbReference type="GO" id="GO:0009751">
    <property type="term" value="P:response to salicylic acid"/>
    <property type="evidence" value="ECO:0007669"/>
    <property type="project" value="UniProtKB-ARBA"/>
</dbReference>
<protein>
    <submittedName>
        <fullName evidence="10">Probable WRKY transcription factor 53</fullName>
    </submittedName>
</protein>
<accession>A0A6I9QRZ6</accession>
<feature type="compositionally biased region" description="Polar residues" evidence="7">
    <location>
        <begin position="205"/>
        <end position="216"/>
    </location>
</feature>
<dbReference type="PANTHER" id="PTHR32096:SF151">
    <property type="entry name" value="OS01G0656400 PROTEIN"/>
    <property type="match status" value="1"/>
</dbReference>
<dbReference type="GO" id="GO:0000976">
    <property type="term" value="F:transcription cis-regulatory region binding"/>
    <property type="evidence" value="ECO:0007669"/>
    <property type="project" value="TreeGrafter"/>
</dbReference>
<dbReference type="InterPro" id="IPR003657">
    <property type="entry name" value="WRKY_dom"/>
</dbReference>
<dbReference type="GO" id="GO:0010193">
    <property type="term" value="P:response to ozone"/>
    <property type="evidence" value="ECO:0007669"/>
    <property type="project" value="UniProtKB-ARBA"/>
</dbReference>
<dbReference type="GO" id="GO:0003700">
    <property type="term" value="F:DNA-binding transcription factor activity"/>
    <property type="evidence" value="ECO:0007669"/>
    <property type="project" value="InterPro"/>
</dbReference>
<evidence type="ECO:0000313" key="9">
    <source>
        <dbReference type="Proteomes" id="UP000504607"/>
    </source>
</evidence>
<dbReference type="AlphaFoldDB" id="A0A6I9QRZ6"/>
<evidence type="ECO:0000256" key="3">
    <source>
        <dbReference type="ARBA" id="ARBA00023125"/>
    </source>
</evidence>
<evidence type="ECO:0000256" key="7">
    <source>
        <dbReference type="SAM" id="MobiDB-lite"/>
    </source>
</evidence>
<dbReference type="GO" id="GO:0010150">
    <property type="term" value="P:leaf senescence"/>
    <property type="evidence" value="ECO:0007669"/>
    <property type="project" value="UniProtKB-ARBA"/>
</dbReference>
<evidence type="ECO:0000259" key="8">
    <source>
        <dbReference type="PROSITE" id="PS50811"/>
    </source>
</evidence>
<dbReference type="Gene3D" id="2.20.25.80">
    <property type="entry name" value="WRKY domain"/>
    <property type="match status" value="1"/>
</dbReference>
<feature type="compositionally biased region" description="Polar residues" evidence="7">
    <location>
        <begin position="62"/>
        <end position="90"/>
    </location>
</feature>
<feature type="domain" description="WRKY" evidence="8">
    <location>
        <begin position="120"/>
        <end position="183"/>
    </location>
</feature>
<evidence type="ECO:0000256" key="6">
    <source>
        <dbReference type="ARBA" id="ARBA00060850"/>
    </source>
</evidence>
<dbReference type="SMART" id="SM00774">
    <property type="entry name" value="WRKY"/>
    <property type="match status" value="1"/>
</dbReference>
<evidence type="ECO:0000256" key="2">
    <source>
        <dbReference type="ARBA" id="ARBA00023015"/>
    </source>
</evidence>
<reference evidence="10" key="1">
    <citation type="submission" date="2025-08" db="UniProtKB">
        <authorList>
            <consortium name="RefSeq"/>
        </authorList>
    </citation>
    <scope>IDENTIFICATION</scope>
</reference>
<feature type="region of interest" description="Disordered" evidence="7">
    <location>
        <begin position="61"/>
        <end position="105"/>
    </location>
</feature>